<sequence>MAIQYNLYQLPQELQPALDHTCRSREESGASHLLYHLWNQSGELCKCSEDHQEEDTKYRLGKERYQEDEDIQELYKKHTSDTSGIAKKVVEGYPELCFLKKDEKLKSVRLLDVDKLNVANKELMVGFIDYFKDQWTEKFIEKIYGPGKNKIS</sequence>
<comment type="caution">
    <text evidence="1">The sequence shown here is derived from an EMBL/GenBank/DDBJ whole genome shotgun (WGS) entry which is preliminary data.</text>
</comment>
<name>A0ACC2RR71_9FUNG</name>
<accession>A0ACC2RR71</accession>
<proteinExistence type="predicted"/>
<evidence type="ECO:0000313" key="1">
    <source>
        <dbReference type="EMBL" id="KAJ9052541.1"/>
    </source>
</evidence>
<evidence type="ECO:0000313" key="2">
    <source>
        <dbReference type="Proteomes" id="UP001165960"/>
    </source>
</evidence>
<keyword evidence="2" id="KW-1185">Reference proteome</keyword>
<gene>
    <name evidence="1" type="ORF">DSO57_1033144</name>
</gene>
<reference evidence="1" key="1">
    <citation type="submission" date="2022-04" db="EMBL/GenBank/DDBJ databases">
        <title>Genome of the entomopathogenic fungus Entomophthora muscae.</title>
        <authorList>
            <person name="Elya C."/>
            <person name="Lovett B.R."/>
            <person name="Lee E."/>
            <person name="Macias A.M."/>
            <person name="Hajek A.E."/>
            <person name="De Bivort B.L."/>
            <person name="Kasson M.T."/>
            <person name="De Fine Licht H.H."/>
            <person name="Stajich J.E."/>
        </authorList>
    </citation>
    <scope>NUCLEOTIDE SEQUENCE</scope>
    <source>
        <strain evidence="1">Berkeley</strain>
    </source>
</reference>
<organism evidence="1 2">
    <name type="scientific">Entomophthora muscae</name>
    <dbReference type="NCBI Taxonomy" id="34485"/>
    <lineage>
        <taxon>Eukaryota</taxon>
        <taxon>Fungi</taxon>
        <taxon>Fungi incertae sedis</taxon>
        <taxon>Zoopagomycota</taxon>
        <taxon>Entomophthoromycotina</taxon>
        <taxon>Entomophthoromycetes</taxon>
        <taxon>Entomophthorales</taxon>
        <taxon>Entomophthoraceae</taxon>
        <taxon>Entomophthora</taxon>
    </lineage>
</organism>
<dbReference type="Proteomes" id="UP001165960">
    <property type="component" value="Unassembled WGS sequence"/>
</dbReference>
<protein>
    <submittedName>
        <fullName evidence="1">Uncharacterized protein</fullName>
    </submittedName>
</protein>
<dbReference type="EMBL" id="QTSX02006647">
    <property type="protein sequence ID" value="KAJ9052541.1"/>
    <property type="molecule type" value="Genomic_DNA"/>
</dbReference>